<dbReference type="InterPro" id="IPR036894">
    <property type="entry name" value="YbaB-like_sf"/>
</dbReference>
<accession>A0A7S0C9G0</accession>
<dbReference type="Gene3D" id="3.30.1310.10">
    <property type="entry name" value="Nucleoid-associated protein YbaB-like domain"/>
    <property type="match status" value="1"/>
</dbReference>
<dbReference type="InterPro" id="IPR004401">
    <property type="entry name" value="YbaB/EbfC"/>
</dbReference>
<dbReference type="PANTHER" id="PTHR33449:SF1">
    <property type="entry name" value="NUCLEOID-ASSOCIATED PROTEIN YBAB"/>
    <property type="match status" value="1"/>
</dbReference>
<sequence>MVSAITFIAFVVSFSNSFAFTFPAPPSTARRNHQKNLYHGDAVSFSSSNSHTELNLFGKKDSTPAAENKGPVGGMMENMNMLKQAQQLMAKKQTVEKELAKVDHFGTSENGKVKTTAKYIVPLPMQQAGYDIAAIDINEEFIGSASNEELNAAIEDSINTAFQSVIAEVSVKMQSLAADISAMQAPPAK</sequence>
<dbReference type="SUPFAM" id="SSF82607">
    <property type="entry name" value="YbaB-like"/>
    <property type="match status" value="1"/>
</dbReference>
<evidence type="ECO:0000313" key="3">
    <source>
        <dbReference type="EMBL" id="CAD8415643.1"/>
    </source>
</evidence>
<dbReference type="PANTHER" id="PTHR33449">
    <property type="entry name" value="NUCLEOID-ASSOCIATED PROTEIN YBAB"/>
    <property type="match status" value="1"/>
</dbReference>
<protein>
    <submittedName>
        <fullName evidence="3">Uncharacterized protein</fullName>
    </submittedName>
</protein>
<evidence type="ECO:0000256" key="2">
    <source>
        <dbReference type="SAM" id="SignalP"/>
    </source>
</evidence>
<feature type="signal peptide" evidence="2">
    <location>
        <begin position="1"/>
        <end position="19"/>
    </location>
</feature>
<keyword evidence="2" id="KW-0732">Signal</keyword>
<reference evidence="3" key="1">
    <citation type="submission" date="2021-01" db="EMBL/GenBank/DDBJ databases">
        <authorList>
            <person name="Corre E."/>
            <person name="Pelletier E."/>
            <person name="Niang G."/>
            <person name="Scheremetjew M."/>
            <person name="Finn R."/>
            <person name="Kale V."/>
            <person name="Holt S."/>
            <person name="Cochrane G."/>
            <person name="Meng A."/>
            <person name="Brown T."/>
            <person name="Cohen L."/>
        </authorList>
    </citation>
    <scope>NUCLEOTIDE SEQUENCE</scope>
    <source>
        <strain evidence="3">CCAP1064/1</strain>
    </source>
</reference>
<name>A0A7S0C9G0_9STRA</name>
<feature type="chain" id="PRO_5030657769" evidence="2">
    <location>
        <begin position="20"/>
        <end position="189"/>
    </location>
</feature>
<gene>
    <name evidence="3" type="ORF">PINE0816_LOCUS11778</name>
</gene>
<organism evidence="3">
    <name type="scientific">Proboscia inermis</name>
    <dbReference type="NCBI Taxonomy" id="420281"/>
    <lineage>
        <taxon>Eukaryota</taxon>
        <taxon>Sar</taxon>
        <taxon>Stramenopiles</taxon>
        <taxon>Ochrophyta</taxon>
        <taxon>Bacillariophyta</taxon>
        <taxon>Coscinodiscophyceae</taxon>
        <taxon>Rhizosoleniophycidae</taxon>
        <taxon>Rhizosoleniales</taxon>
        <taxon>Rhizosoleniaceae</taxon>
        <taxon>Proboscia</taxon>
    </lineage>
</organism>
<evidence type="ECO:0000256" key="1">
    <source>
        <dbReference type="ARBA" id="ARBA00023125"/>
    </source>
</evidence>
<dbReference type="AlphaFoldDB" id="A0A7S0C9G0"/>
<dbReference type="GO" id="GO:0003677">
    <property type="term" value="F:DNA binding"/>
    <property type="evidence" value="ECO:0007669"/>
    <property type="project" value="UniProtKB-KW"/>
</dbReference>
<proteinExistence type="predicted"/>
<keyword evidence="1" id="KW-0238">DNA-binding</keyword>
<dbReference type="EMBL" id="HBEL01025347">
    <property type="protein sequence ID" value="CAD8415643.1"/>
    <property type="molecule type" value="Transcribed_RNA"/>
</dbReference>